<evidence type="ECO:0000256" key="3">
    <source>
        <dbReference type="ARBA" id="ARBA00022729"/>
    </source>
</evidence>
<evidence type="ECO:0000256" key="2">
    <source>
        <dbReference type="ARBA" id="ARBA00022692"/>
    </source>
</evidence>
<evidence type="ECO:0000256" key="4">
    <source>
        <dbReference type="ARBA" id="ARBA00022741"/>
    </source>
</evidence>
<sequence length="683" mass="77873">MKNVDSVYNRKQNSVYPHDFNEELRSKQIINCDSNLATENGKKFQVVKVVTLCIVSIACLLTIVVTEAIVDLEYESSIKHTQNVFKTFGKKCESTYSLLHELDYSVLYSTANLYTKNDSIEVTSPYNKSSTKTLKLTEELEDIHMETDTIISECSTHNSNNETTWAFCDVLNRTRLLVKSDTGITNGSLSSLIQNYQDLVRLQTRNMISTDQDLTYHSEFYNSLFLMEYTRVISEECYIGIILHINKTKYIQAFLVAMALEQKYIDVLATASTNLNINGYPYINMISNLKRYLEEDDIVFNTALPDKLFESRYTWYIVMKDLIEFVKSKERDNRKRLEVKLSNQLETCNRNLAIKLLIALLVLITCPIHIITVRRMSEWIFRYSHRLIHKTTELNKEKYLTEKLLYQMIPKRVANDLRLGKPVKATSFDAVTIYFSDIVGFTDISSRSTPMQVVRMLNALYSTFDDRIDTYDVYKVETIGDAYMVASGLPEPNGEKHIEEIATMALDLLTAVKQVSIPHSPQEKLRLRIGIHTGPCVAGVVGLKMPRYCLFGDTVNTASRMESHGLPEKIHISSPCYEKLEQLGGYNIEPRGPTEIKGKGKMETYWLLGRKDMDVANDSMVCKFKPRKKKKPLLHSNNGSRLTISVPSLSKSNYSIIQSVNGDNTKSDTNATPINVLTPQAAN</sequence>
<dbReference type="FunFam" id="3.30.70.1230:FF:000019">
    <property type="entry name" value="Guanylate cyclase"/>
    <property type="match status" value="1"/>
</dbReference>
<dbReference type="GO" id="GO:0005886">
    <property type="term" value="C:plasma membrane"/>
    <property type="evidence" value="ECO:0007669"/>
    <property type="project" value="TreeGrafter"/>
</dbReference>
<dbReference type="InterPro" id="IPR050401">
    <property type="entry name" value="Cyclic_nucleotide_synthase"/>
</dbReference>
<dbReference type="PANTHER" id="PTHR11920">
    <property type="entry name" value="GUANYLYL CYCLASE"/>
    <property type="match status" value="1"/>
</dbReference>
<evidence type="ECO:0000256" key="10">
    <source>
        <dbReference type="RuleBase" id="RU000405"/>
    </source>
</evidence>
<dbReference type="InterPro" id="IPR001054">
    <property type="entry name" value="A/G_cyclase"/>
</dbReference>
<dbReference type="CDD" id="cd07302">
    <property type="entry name" value="CHD"/>
    <property type="match status" value="1"/>
</dbReference>
<dbReference type="Gene3D" id="6.10.250.780">
    <property type="match status" value="1"/>
</dbReference>
<keyword evidence="6" id="KW-0472">Membrane</keyword>
<dbReference type="GO" id="GO:0004016">
    <property type="term" value="F:adenylate cyclase activity"/>
    <property type="evidence" value="ECO:0007669"/>
    <property type="project" value="TreeGrafter"/>
</dbReference>
<dbReference type="PROSITE" id="PS00452">
    <property type="entry name" value="GUANYLATE_CYCLASE_1"/>
    <property type="match status" value="1"/>
</dbReference>
<dbReference type="Proteomes" id="UP000749559">
    <property type="component" value="Unassembled WGS sequence"/>
</dbReference>
<keyword evidence="12" id="KW-1185">Reference proteome</keyword>
<evidence type="ECO:0000313" key="12">
    <source>
        <dbReference type="Proteomes" id="UP000749559"/>
    </source>
</evidence>
<comment type="subcellular location">
    <subcellularLocation>
        <location evidence="1">Membrane</location>
        <topology evidence="1">Single-pass type I membrane protein</topology>
    </subcellularLocation>
</comment>
<gene>
    <name evidence="11" type="ORF">OFUS_LOCUS1494</name>
</gene>
<dbReference type="GO" id="GO:0007168">
    <property type="term" value="P:receptor guanylyl cyclase signaling pathway"/>
    <property type="evidence" value="ECO:0007669"/>
    <property type="project" value="TreeGrafter"/>
</dbReference>
<dbReference type="AlphaFoldDB" id="A0A8J1UC80"/>
<evidence type="ECO:0000256" key="6">
    <source>
        <dbReference type="ARBA" id="ARBA00023136"/>
    </source>
</evidence>
<dbReference type="Gene3D" id="3.30.70.1230">
    <property type="entry name" value="Nucleotide cyclase"/>
    <property type="match status" value="1"/>
</dbReference>
<proteinExistence type="inferred from homology"/>
<keyword evidence="7" id="KW-0675">Receptor</keyword>
<evidence type="ECO:0000313" key="11">
    <source>
        <dbReference type="EMBL" id="CAH1773967.1"/>
    </source>
</evidence>
<dbReference type="InterPro" id="IPR018297">
    <property type="entry name" value="A/G_cyclase_CS"/>
</dbReference>
<comment type="similarity">
    <text evidence="10">Belongs to the adenylyl cyclase class-4/guanylyl cyclase family.</text>
</comment>
<evidence type="ECO:0000256" key="1">
    <source>
        <dbReference type="ARBA" id="ARBA00004479"/>
    </source>
</evidence>
<evidence type="ECO:0000256" key="7">
    <source>
        <dbReference type="ARBA" id="ARBA00023170"/>
    </source>
</evidence>
<keyword evidence="5" id="KW-1133">Transmembrane helix</keyword>
<dbReference type="PANTHER" id="PTHR11920:SF501">
    <property type="entry name" value="GUANYLATE CYCLASE 32E"/>
    <property type="match status" value="1"/>
</dbReference>
<keyword evidence="4" id="KW-0547">Nucleotide-binding</keyword>
<accession>A0A8J1UC80</accession>
<reference evidence="11" key="1">
    <citation type="submission" date="2022-03" db="EMBL/GenBank/DDBJ databases">
        <authorList>
            <person name="Martin C."/>
        </authorList>
    </citation>
    <scope>NUCLEOTIDE SEQUENCE</scope>
</reference>
<dbReference type="GO" id="GO:0004383">
    <property type="term" value="F:guanylate cyclase activity"/>
    <property type="evidence" value="ECO:0007669"/>
    <property type="project" value="TreeGrafter"/>
</dbReference>
<keyword evidence="3" id="KW-0732">Signal</keyword>
<organism evidence="11 12">
    <name type="scientific">Owenia fusiformis</name>
    <name type="common">Polychaete worm</name>
    <dbReference type="NCBI Taxonomy" id="6347"/>
    <lineage>
        <taxon>Eukaryota</taxon>
        <taxon>Metazoa</taxon>
        <taxon>Spiralia</taxon>
        <taxon>Lophotrochozoa</taxon>
        <taxon>Annelida</taxon>
        <taxon>Polychaeta</taxon>
        <taxon>Sedentaria</taxon>
        <taxon>Canalipalpata</taxon>
        <taxon>Sabellida</taxon>
        <taxon>Oweniida</taxon>
        <taxon>Oweniidae</taxon>
        <taxon>Owenia</taxon>
    </lineage>
</organism>
<evidence type="ECO:0000256" key="8">
    <source>
        <dbReference type="ARBA" id="ARBA00023180"/>
    </source>
</evidence>
<dbReference type="SUPFAM" id="SSF55073">
    <property type="entry name" value="Nucleotide cyclase"/>
    <property type="match status" value="1"/>
</dbReference>
<keyword evidence="8" id="KW-0325">Glycoprotein</keyword>
<dbReference type="GO" id="GO:0035556">
    <property type="term" value="P:intracellular signal transduction"/>
    <property type="evidence" value="ECO:0007669"/>
    <property type="project" value="InterPro"/>
</dbReference>
<dbReference type="Pfam" id="PF00211">
    <property type="entry name" value="Guanylate_cyc"/>
    <property type="match status" value="1"/>
</dbReference>
<keyword evidence="9 10" id="KW-0456">Lyase</keyword>
<dbReference type="EMBL" id="CAIIXF020000001">
    <property type="protein sequence ID" value="CAH1773967.1"/>
    <property type="molecule type" value="Genomic_DNA"/>
</dbReference>
<evidence type="ECO:0000256" key="5">
    <source>
        <dbReference type="ARBA" id="ARBA00022989"/>
    </source>
</evidence>
<dbReference type="InterPro" id="IPR029787">
    <property type="entry name" value="Nucleotide_cyclase"/>
</dbReference>
<dbReference type="OrthoDB" id="60033at2759"/>
<dbReference type="SMART" id="SM00044">
    <property type="entry name" value="CYCc"/>
    <property type="match status" value="1"/>
</dbReference>
<comment type="caution">
    <text evidence="11">The sequence shown here is derived from an EMBL/GenBank/DDBJ whole genome shotgun (WGS) entry which is preliminary data.</text>
</comment>
<name>A0A8J1UC80_OWEFU</name>
<protein>
    <submittedName>
        <fullName evidence="11">Uncharacterized protein</fullName>
    </submittedName>
</protein>
<dbReference type="PROSITE" id="PS50125">
    <property type="entry name" value="GUANYLATE_CYCLASE_2"/>
    <property type="match status" value="1"/>
</dbReference>
<dbReference type="GO" id="GO:0001653">
    <property type="term" value="F:peptide receptor activity"/>
    <property type="evidence" value="ECO:0007669"/>
    <property type="project" value="TreeGrafter"/>
</dbReference>
<evidence type="ECO:0000256" key="9">
    <source>
        <dbReference type="ARBA" id="ARBA00023239"/>
    </source>
</evidence>
<dbReference type="GO" id="GO:0000166">
    <property type="term" value="F:nucleotide binding"/>
    <property type="evidence" value="ECO:0007669"/>
    <property type="project" value="UniProtKB-KW"/>
</dbReference>
<keyword evidence="2" id="KW-0812">Transmembrane</keyword>